<dbReference type="InterPro" id="IPR032565">
    <property type="entry name" value="NCOA2/3_DUF4927"/>
</dbReference>
<dbReference type="CDD" id="cd00130">
    <property type="entry name" value="PAS"/>
    <property type="match status" value="1"/>
</dbReference>
<dbReference type="Gene3D" id="6.10.140.20">
    <property type="entry name" value="Nuclear receptor coactivator, Ncoa-type, interlocking domain"/>
    <property type="match status" value="1"/>
</dbReference>
<dbReference type="InterPro" id="IPR037077">
    <property type="entry name" value="Nuc_rcpt_coact_Ncoa_int_sf"/>
</dbReference>
<dbReference type="FunFam" id="3.30.450.20:FF:000027">
    <property type="entry name" value="Nuclear receptor coactivator 3"/>
    <property type="match status" value="1"/>
</dbReference>
<feature type="region of interest" description="Disordered" evidence="7">
    <location>
        <begin position="1"/>
        <end position="21"/>
    </location>
</feature>
<evidence type="ECO:0000256" key="1">
    <source>
        <dbReference type="ARBA" id="ARBA00009933"/>
    </source>
</evidence>
<accession>V8P9E0</accession>
<keyword evidence="2" id="KW-0677">Repeat</keyword>
<dbReference type="InterPro" id="IPR009110">
    <property type="entry name" value="Nuc_rcpt_coact"/>
</dbReference>
<dbReference type="PANTHER" id="PTHR10684">
    <property type="entry name" value="NUCLEAR RECEPTOR COACTIVATOR"/>
    <property type="match status" value="1"/>
</dbReference>
<dbReference type="Pfam" id="PF16665">
    <property type="entry name" value="NCOA_u2"/>
    <property type="match status" value="1"/>
</dbReference>
<evidence type="ECO:0000259" key="9">
    <source>
        <dbReference type="PROSITE" id="PS50888"/>
    </source>
</evidence>
<dbReference type="Proteomes" id="UP000018936">
    <property type="component" value="Unassembled WGS sequence"/>
</dbReference>
<dbReference type="Pfam" id="PF14598">
    <property type="entry name" value="PAS_11"/>
    <property type="match status" value="1"/>
</dbReference>
<evidence type="ECO:0000313" key="11">
    <source>
        <dbReference type="Proteomes" id="UP000018936"/>
    </source>
</evidence>
<keyword evidence="5" id="KW-0804">Transcription</keyword>
<dbReference type="InterPro" id="IPR014935">
    <property type="entry name" value="SRC/p160_LXXLL"/>
</dbReference>
<dbReference type="SUPFAM" id="SSF69125">
    <property type="entry name" value="Nuclear receptor coactivator interlocking domain"/>
    <property type="match status" value="1"/>
</dbReference>
<dbReference type="EMBL" id="AZIM01000544">
    <property type="protein sequence ID" value="ETE70487.1"/>
    <property type="molecule type" value="Genomic_DNA"/>
</dbReference>
<feature type="compositionally biased region" description="Low complexity" evidence="7">
    <location>
        <begin position="448"/>
        <end position="457"/>
    </location>
</feature>
<evidence type="ECO:0000313" key="10">
    <source>
        <dbReference type="EMBL" id="ETE70487.1"/>
    </source>
</evidence>
<gene>
    <name evidence="10" type="primary">ncoa3</name>
    <name evidence="10" type="ORF">L345_03702</name>
</gene>
<feature type="region of interest" description="Disordered" evidence="7">
    <location>
        <begin position="566"/>
        <end position="611"/>
    </location>
</feature>
<dbReference type="GO" id="GO:0016922">
    <property type="term" value="F:nuclear receptor binding"/>
    <property type="evidence" value="ECO:0007669"/>
    <property type="project" value="InterPro"/>
</dbReference>
<dbReference type="InterPro" id="IPR011598">
    <property type="entry name" value="bHLH_dom"/>
</dbReference>
<evidence type="ECO:0000256" key="7">
    <source>
        <dbReference type="SAM" id="MobiDB-lite"/>
    </source>
</evidence>
<feature type="non-terminal residue" evidence="10">
    <location>
        <position position="1"/>
    </location>
</feature>
<feature type="domain" description="BHLH" evidence="9">
    <location>
        <begin position="25"/>
        <end position="82"/>
    </location>
</feature>
<dbReference type="GO" id="GO:0005634">
    <property type="term" value="C:nucleus"/>
    <property type="evidence" value="ECO:0007669"/>
    <property type="project" value="InterPro"/>
</dbReference>
<evidence type="ECO:0000256" key="6">
    <source>
        <dbReference type="ARBA" id="ARBA00023242"/>
    </source>
</evidence>
<proteinExistence type="inferred from homology"/>
<comment type="similarity">
    <text evidence="1">Belongs to the SRC/p160 nuclear receptor coactivator family.</text>
</comment>
<dbReference type="GO" id="GO:0003713">
    <property type="term" value="F:transcription coactivator activity"/>
    <property type="evidence" value="ECO:0007669"/>
    <property type="project" value="InterPro"/>
</dbReference>
<dbReference type="Pfam" id="PF07469">
    <property type="entry name" value="DUF1518"/>
    <property type="match status" value="1"/>
</dbReference>
<dbReference type="InterPro" id="IPR010011">
    <property type="entry name" value="NCO_DUF1518"/>
</dbReference>
<dbReference type="Pfam" id="PF23172">
    <property type="entry name" value="bHLH_NCOA"/>
    <property type="match status" value="1"/>
</dbReference>
<dbReference type="SMART" id="SM00091">
    <property type="entry name" value="PAS"/>
    <property type="match status" value="1"/>
</dbReference>
<dbReference type="Pfam" id="PF00989">
    <property type="entry name" value="PAS"/>
    <property type="match status" value="1"/>
</dbReference>
<dbReference type="OrthoDB" id="10035882at2759"/>
<dbReference type="SMART" id="SM00353">
    <property type="entry name" value="HLH"/>
    <property type="match status" value="1"/>
</dbReference>
<dbReference type="Gene3D" id="4.10.280.10">
    <property type="entry name" value="Helix-loop-helix DNA-binding domain"/>
    <property type="match status" value="1"/>
</dbReference>
<dbReference type="Gene3D" id="3.30.450.20">
    <property type="entry name" value="PAS domain"/>
    <property type="match status" value="2"/>
</dbReference>
<feature type="region of interest" description="Disordered" evidence="7">
    <location>
        <begin position="399"/>
        <end position="457"/>
    </location>
</feature>
<keyword evidence="3" id="KW-0805">Transcription regulation</keyword>
<dbReference type="GO" id="GO:0032870">
    <property type="term" value="P:cellular response to hormone stimulus"/>
    <property type="evidence" value="ECO:0007669"/>
    <property type="project" value="TreeGrafter"/>
</dbReference>
<evidence type="ECO:0000256" key="5">
    <source>
        <dbReference type="ARBA" id="ARBA00023163"/>
    </source>
</evidence>
<dbReference type="SUPFAM" id="SSF55785">
    <property type="entry name" value="PYP-like sensor domain (PAS domain)"/>
    <property type="match status" value="2"/>
</dbReference>
<feature type="compositionally biased region" description="Low complexity" evidence="7">
    <location>
        <begin position="585"/>
        <end position="608"/>
    </location>
</feature>
<feature type="compositionally biased region" description="Polar residues" evidence="7">
    <location>
        <begin position="487"/>
        <end position="505"/>
    </location>
</feature>
<keyword evidence="4" id="KW-0010">Activator</keyword>
<dbReference type="InterPro" id="IPR000014">
    <property type="entry name" value="PAS"/>
</dbReference>
<dbReference type="InterPro" id="IPR056193">
    <property type="entry name" value="bHLH_NCOA1-3"/>
</dbReference>
<name>V8P9E0_OPHHA</name>
<dbReference type="SUPFAM" id="SSF47459">
    <property type="entry name" value="HLH, helix-loop-helix DNA-binding domain"/>
    <property type="match status" value="1"/>
</dbReference>
<dbReference type="GO" id="GO:0045944">
    <property type="term" value="P:positive regulation of transcription by RNA polymerase II"/>
    <property type="evidence" value="ECO:0007669"/>
    <property type="project" value="TreeGrafter"/>
</dbReference>
<dbReference type="PROSITE" id="PS50888">
    <property type="entry name" value="BHLH"/>
    <property type="match status" value="1"/>
</dbReference>
<dbReference type="AlphaFoldDB" id="V8P9E0"/>
<protein>
    <submittedName>
        <fullName evidence="10">Nuclear receptor coactivator 3</fullName>
    </submittedName>
</protein>
<keyword evidence="10" id="KW-0675">Receptor</keyword>
<evidence type="ECO:0000256" key="2">
    <source>
        <dbReference type="ARBA" id="ARBA00022737"/>
    </source>
</evidence>
<dbReference type="InterPro" id="IPR036638">
    <property type="entry name" value="HLH_DNA-bd_sf"/>
</dbReference>
<evidence type="ECO:0000259" key="8">
    <source>
        <dbReference type="PROSITE" id="PS50112"/>
    </source>
</evidence>
<dbReference type="PANTHER" id="PTHR10684:SF3">
    <property type="entry name" value="NUCLEAR RECEPTOR COACTIVATOR 3"/>
    <property type="match status" value="1"/>
</dbReference>
<dbReference type="Pfam" id="PF08815">
    <property type="entry name" value="Nuc_rec_co-act"/>
    <property type="match status" value="1"/>
</dbReference>
<feature type="region of interest" description="Disordered" evidence="7">
    <location>
        <begin position="474"/>
        <end position="553"/>
    </location>
</feature>
<evidence type="ECO:0000256" key="3">
    <source>
        <dbReference type="ARBA" id="ARBA00023015"/>
    </source>
</evidence>
<organism evidence="10 11">
    <name type="scientific">Ophiophagus hannah</name>
    <name type="common">King cobra</name>
    <name type="synonym">Naja hannah</name>
    <dbReference type="NCBI Taxonomy" id="8665"/>
    <lineage>
        <taxon>Eukaryota</taxon>
        <taxon>Metazoa</taxon>
        <taxon>Chordata</taxon>
        <taxon>Craniata</taxon>
        <taxon>Vertebrata</taxon>
        <taxon>Euteleostomi</taxon>
        <taxon>Lepidosauria</taxon>
        <taxon>Squamata</taxon>
        <taxon>Bifurcata</taxon>
        <taxon>Unidentata</taxon>
        <taxon>Episquamata</taxon>
        <taxon>Toxicofera</taxon>
        <taxon>Serpentes</taxon>
        <taxon>Colubroidea</taxon>
        <taxon>Elapidae</taxon>
        <taxon>Elapinae</taxon>
        <taxon>Ophiophagus</taxon>
    </lineage>
</organism>
<evidence type="ECO:0000256" key="4">
    <source>
        <dbReference type="ARBA" id="ARBA00023159"/>
    </source>
</evidence>
<sequence length="1185" mass="129803">MSGLGENILDSMNSDSRKRKPCDIAGPGLVCSGEKRRREQESKYIEELAELISANLSDIDHFNVKPDKCAILKETVRQIRKTASTDDDVQKADALDGFLFVVNRDGNIVFVSENVTQYLQYKQEDLVNTSVYSILHEEDRKDFLKNLPKSAVNGVSWTNEAPRQKSHTFNCRMMVKPLNELLEDIGNSQELHQRFETMQCFALSQPRAMLEEGEGKLVNIDTNSLRSMRPGFEDTIRRCIQRFLCQNEGQPWSNKRHYQEAYMQGIAETPLYRFSLADGTIVTAQTKSKLFRNPVTNDRHGFISTHFLQREQNGYRPNPNTMGQNIRAPTTMSTNSCSGVMNMMPGQNVPLQNRNYGMGDPNIMGQMSGARYGGPGNMGSMNSGQGMQSFPYQNNYGLNISSPPHGSPNLNASQPNIMISPRNRGSPKVNSHQFSPIPGVHSPMGPVSNSSSNNFSSSSLSALQAISEGVGTTLLSTLSSPGPKLDSSPNMNAPPQSKMGSQDSKSPPGMFCEQNQVESSMCQSNSRDSNNNKESKEESLEGADQRGPAESKGHKKLLQLLTCSSEERGHPTLSNSPLDSNCKESSNNATSPSSGVSSSTSGGVSSSNMQEKHKILHKLLRNGNSPAEVAKITAEATGKDPFHDSNTVSCGEVVKQEQMSPKKKENHALLRYLLDKDDGKEPLLKDVKPKIETLDTKMGQCCSSAIPTSSNEKEMKIKTEPREEISGELVDNLDAILGDLNSSDFCHNPVPTNGVSMGNKLPLCQGNTPLGSNEINVGMGGNPYAHPGPSNQPNVWPDSIVSMEQAAQGLQDRQLVRNSLDDLLYNTPNVDGQSDERALLDQLHALLSNTDVTSLEEIDRALGIPDLVNQGQALESKHEAFHGQDSAVMIDQKPPIYGQPYHGPGAGMPGGFSGSIQGQQAAFNSMMNQMNQQNNFPMQAMHPRANVMRPRTNAPKQLRMQLQQRLQGQQTRQTLDMKMENTNPGGASVMRPVLPPQMGSQQGFLNAQMVAQRNRELISHHLRQQRMAMMMQQQQQQPPAFSPPPNVTASGNIDGAVTGSLMAPVPPQQFPYSSNYGMSQQPDPAFSRVSSPPNAMMAQRVGPSQNSILPHPQASPMYPTPEMKGWPSGNIARSSSFPQQHFSHPGNPASYNMMHMNSSGGHMAQMNINTMPLSGMAMGPDQKYC</sequence>
<dbReference type="SMART" id="SM01151">
    <property type="entry name" value="DUF1518"/>
    <property type="match status" value="1"/>
</dbReference>
<feature type="compositionally biased region" description="Basic and acidic residues" evidence="7">
    <location>
        <begin position="530"/>
        <end position="552"/>
    </location>
</feature>
<reference evidence="10 11" key="1">
    <citation type="journal article" date="2013" name="Proc. Natl. Acad. Sci. U.S.A.">
        <title>The king cobra genome reveals dynamic gene evolution and adaptation in the snake venom system.</title>
        <authorList>
            <person name="Vonk F.J."/>
            <person name="Casewell N.R."/>
            <person name="Henkel C.V."/>
            <person name="Heimberg A.M."/>
            <person name="Jansen H.J."/>
            <person name="McCleary R.J."/>
            <person name="Kerkkamp H.M."/>
            <person name="Vos R.A."/>
            <person name="Guerreiro I."/>
            <person name="Calvete J.J."/>
            <person name="Wuster W."/>
            <person name="Woods A.E."/>
            <person name="Logan J.M."/>
            <person name="Harrison R.A."/>
            <person name="Castoe T.A."/>
            <person name="de Koning A.P."/>
            <person name="Pollock D.D."/>
            <person name="Yandell M."/>
            <person name="Calderon D."/>
            <person name="Renjifo C."/>
            <person name="Currier R.B."/>
            <person name="Salgado D."/>
            <person name="Pla D."/>
            <person name="Sanz L."/>
            <person name="Hyder A.S."/>
            <person name="Ribeiro J.M."/>
            <person name="Arntzen J.W."/>
            <person name="van den Thillart G.E."/>
            <person name="Boetzer M."/>
            <person name="Pirovano W."/>
            <person name="Dirks R.P."/>
            <person name="Spaink H.P."/>
            <person name="Duboule D."/>
            <person name="McGlinn E."/>
            <person name="Kini R.M."/>
            <person name="Richardson M.K."/>
        </authorList>
    </citation>
    <scope>NUCLEOTIDE SEQUENCE</scope>
    <source>
        <tissue evidence="10">Blood</tissue>
    </source>
</reference>
<keyword evidence="6" id="KW-0539">Nucleus</keyword>
<dbReference type="Pfam" id="PF08832">
    <property type="entry name" value="SRC-1"/>
    <property type="match status" value="1"/>
</dbReference>
<comment type="caution">
    <text evidence="10">The sequence shown here is derived from an EMBL/GenBank/DDBJ whole genome shotgun (WGS) entry which is preliminary data.</text>
</comment>
<dbReference type="PROSITE" id="PS50112">
    <property type="entry name" value="PAS"/>
    <property type="match status" value="1"/>
</dbReference>
<dbReference type="InterPro" id="IPR014920">
    <property type="entry name" value="Nuc_rcpt_coact_Ncoa-typ"/>
</dbReference>
<dbReference type="InterPro" id="IPR017426">
    <property type="entry name" value="Nuclear_rcpt_coactivator"/>
</dbReference>
<feature type="compositionally biased region" description="Polar residues" evidence="7">
    <location>
        <begin position="513"/>
        <end position="523"/>
    </location>
</feature>
<dbReference type="Pfam" id="PF16279">
    <property type="entry name" value="DUF4927"/>
    <property type="match status" value="1"/>
</dbReference>
<dbReference type="GO" id="GO:0046983">
    <property type="term" value="F:protein dimerization activity"/>
    <property type="evidence" value="ECO:0007669"/>
    <property type="project" value="InterPro"/>
</dbReference>
<dbReference type="InterPro" id="IPR035965">
    <property type="entry name" value="PAS-like_dom_sf"/>
</dbReference>
<feature type="compositionally biased region" description="Polar residues" evidence="7">
    <location>
        <begin position="399"/>
        <end position="417"/>
    </location>
</feature>
<keyword evidence="11" id="KW-1185">Reference proteome</keyword>
<dbReference type="InterPro" id="IPR013767">
    <property type="entry name" value="PAS_fold"/>
</dbReference>
<feature type="domain" description="PAS" evidence="8">
    <location>
        <begin position="93"/>
        <end position="154"/>
    </location>
</feature>